<dbReference type="Gene3D" id="3.40.630.30">
    <property type="match status" value="1"/>
</dbReference>
<evidence type="ECO:0000313" key="2">
    <source>
        <dbReference type="EMBL" id="MFD2213011.1"/>
    </source>
</evidence>
<dbReference type="InterPro" id="IPR000182">
    <property type="entry name" value="GNAT_dom"/>
</dbReference>
<dbReference type="GO" id="GO:0016746">
    <property type="term" value="F:acyltransferase activity"/>
    <property type="evidence" value="ECO:0007669"/>
    <property type="project" value="UniProtKB-KW"/>
</dbReference>
<name>A0ABW5BVY8_9BACI</name>
<dbReference type="PROSITE" id="PS51186">
    <property type="entry name" value="GNAT"/>
    <property type="match status" value="1"/>
</dbReference>
<dbReference type="InterPro" id="IPR016181">
    <property type="entry name" value="Acyl_CoA_acyltransferase"/>
</dbReference>
<feature type="domain" description="N-acetyltransferase" evidence="1">
    <location>
        <begin position="4"/>
        <end position="154"/>
    </location>
</feature>
<reference evidence="3" key="1">
    <citation type="journal article" date="2019" name="Int. J. Syst. Evol. Microbiol.">
        <title>The Global Catalogue of Microorganisms (GCM) 10K type strain sequencing project: providing services to taxonomists for standard genome sequencing and annotation.</title>
        <authorList>
            <consortium name="The Broad Institute Genomics Platform"/>
            <consortium name="The Broad Institute Genome Sequencing Center for Infectious Disease"/>
            <person name="Wu L."/>
            <person name="Ma J."/>
        </authorList>
    </citation>
    <scope>NUCLEOTIDE SEQUENCE [LARGE SCALE GENOMIC DNA]</scope>
    <source>
        <strain evidence="3">CGMCC 1.15474</strain>
    </source>
</reference>
<keyword evidence="3" id="KW-1185">Reference proteome</keyword>
<dbReference type="CDD" id="cd04301">
    <property type="entry name" value="NAT_SF"/>
    <property type="match status" value="1"/>
</dbReference>
<keyword evidence="2" id="KW-0808">Transferase</keyword>
<accession>A0ABW5BVY8</accession>
<sequence>MTKLTSRKLETSDYPFFMDVVSTSLEWQEEECKVEDLTEYLSSYKMYNGEWRVWLDGNHLIGISYVLEWSPANEKPWIGTIIVHENFRGKGYGKAILNEIGMVLSDNGHKAIFAGCPIQRDSWLLFLGKCGFEQFKVEEDDTTHKKFMISVKPL</sequence>
<gene>
    <name evidence="2" type="ORF">ACFSKK_04685</name>
</gene>
<dbReference type="SUPFAM" id="SSF55729">
    <property type="entry name" value="Acyl-CoA N-acyltransferases (Nat)"/>
    <property type="match status" value="1"/>
</dbReference>
<dbReference type="Pfam" id="PF00583">
    <property type="entry name" value="Acetyltransf_1"/>
    <property type="match status" value="1"/>
</dbReference>
<evidence type="ECO:0000259" key="1">
    <source>
        <dbReference type="PROSITE" id="PS51186"/>
    </source>
</evidence>
<comment type="caution">
    <text evidence="2">The sequence shown here is derived from an EMBL/GenBank/DDBJ whole genome shotgun (WGS) entry which is preliminary data.</text>
</comment>
<keyword evidence="2" id="KW-0012">Acyltransferase</keyword>
<evidence type="ECO:0000313" key="3">
    <source>
        <dbReference type="Proteomes" id="UP001597318"/>
    </source>
</evidence>
<proteinExistence type="predicted"/>
<protein>
    <submittedName>
        <fullName evidence="2">GNAT family N-acetyltransferase</fullName>
        <ecNumber evidence="2">2.3.1.-</ecNumber>
    </submittedName>
</protein>
<organism evidence="2 3">
    <name type="scientific">Metabacillus endolithicus</name>
    <dbReference type="NCBI Taxonomy" id="1535204"/>
    <lineage>
        <taxon>Bacteria</taxon>
        <taxon>Bacillati</taxon>
        <taxon>Bacillota</taxon>
        <taxon>Bacilli</taxon>
        <taxon>Bacillales</taxon>
        <taxon>Bacillaceae</taxon>
        <taxon>Metabacillus</taxon>
    </lineage>
</organism>
<dbReference type="EC" id="2.3.1.-" evidence="2"/>
<dbReference type="EMBL" id="JBHUIK010000001">
    <property type="protein sequence ID" value="MFD2213011.1"/>
    <property type="molecule type" value="Genomic_DNA"/>
</dbReference>
<dbReference type="RefSeq" id="WP_247341493.1">
    <property type="nucleotide sequence ID" value="NZ_CP095550.1"/>
</dbReference>
<dbReference type="Proteomes" id="UP001597318">
    <property type="component" value="Unassembled WGS sequence"/>
</dbReference>